<dbReference type="Pfam" id="PF14031">
    <property type="entry name" value="D-ser_dehydrat"/>
    <property type="match status" value="1"/>
</dbReference>
<dbReference type="RefSeq" id="WP_121434010.1">
    <property type="nucleotide sequence ID" value="NZ_RBWU01000002.1"/>
</dbReference>
<comment type="similarity">
    <text evidence="1">Belongs to the DSD1 family.</text>
</comment>
<dbReference type="SMART" id="SM01119">
    <property type="entry name" value="D-ser_dehydrat"/>
    <property type="match status" value="1"/>
</dbReference>
<dbReference type="OrthoDB" id="9811417at2"/>
<sequence>MLPEIQTPALIVDLDRAQANIDAMARLAEAGGTRLRPHIKSHKMPYLAGLQLAAGASGLTCATLDEAEVMADAGCADILLAYPVWGAHNLARLRRLRERVRLRVSLDSAEVAAGVGAVAGPEPVEVLVEVDSGLGRLGRPPGRRSAELVADIDRVPGVTVVGLCSHAGHSYRARSAAELREIAEREVAELAETVRLCGGDLEISLGATPTARWEAAAAEVAEIRPGTYVLNDTTMAGLGVATHDTCAARVLATVVATPVPGRFVVDAGTKALAADGSPGTIGVVGRPGLHLDMLYEEHGVGHGPETGGPAIGDRIELIPNHVCPVGNLFDLAFGVRGGRVERELEITAKRRSVRCAD</sequence>
<evidence type="ECO:0000313" key="4">
    <source>
        <dbReference type="EMBL" id="RKS76712.1"/>
    </source>
</evidence>
<comment type="caution">
    <text evidence="4">The sequence shown here is derived from an EMBL/GenBank/DDBJ whole genome shotgun (WGS) entry which is preliminary data.</text>
</comment>
<dbReference type="GO" id="GO:0036088">
    <property type="term" value="P:D-serine catabolic process"/>
    <property type="evidence" value="ECO:0007669"/>
    <property type="project" value="TreeGrafter"/>
</dbReference>
<dbReference type="Gene3D" id="3.20.20.10">
    <property type="entry name" value="Alanine racemase"/>
    <property type="match status" value="1"/>
</dbReference>
<dbReference type="InterPro" id="IPR001608">
    <property type="entry name" value="Ala_racemase_N"/>
</dbReference>
<dbReference type="AlphaFoldDB" id="A0A495QT69"/>
<dbReference type="GO" id="GO:0008721">
    <property type="term" value="F:D-serine ammonia-lyase activity"/>
    <property type="evidence" value="ECO:0007669"/>
    <property type="project" value="TreeGrafter"/>
</dbReference>
<keyword evidence="2" id="KW-0456">Lyase</keyword>
<dbReference type="InterPro" id="IPR029066">
    <property type="entry name" value="PLP-binding_barrel"/>
</dbReference>
<dbReference type="InterPro" id="IPR051466">
    <property type="entry name" value="D-amino_acid_metab_enzyme"/>
</dbReference>
<evidence type="ECO:0000256" key="1">
    <source>
        <dbReference type="ARBA" id="ARBA00005323"/>
    </source>
</evidence>
<reference evidence="4 5" key="1">
    <citation type="submission" date="2018-10" db="EMBL/GenBank/DDBJ databases">
        <title>Genomic Encyclopedia of Archaeal and Bacterial Type Strains, Phase II (KMG-II): from individual species to whole genera.</title>
        <authorList>
            <person name="Goeker M."/>
        </authorList>
    </citation>
    <scope>NUCLEOTIDE SEQUENCE [LARGE SCALE GENOMIC DNA]</scope>
    <source>
        <strain evidence="4 5">DSM 43383</strain>
    </source>
</reference>
<feature type="domain" description="D-serine dehydratase-like" evidence="3">
    <location>
        <begin position="247"/>
        <end position="336"/>
    </location>
</feature>
<evidence type="ECO:0000259" key="3">
    <source>
        <dbReference type="SMART" id="SM01119"/>
    </source>
</evidence>
<name>A0A495QT69_9ACTN</name>
<accession>A0A495QT69</accession>
<dbReference type="Gene3D" id="2.40.37.20">
    <property type="entry name" value="D-serine dehydratase-like domain"/>
    <property type="match status" value="1"/>
</dbReference>
<organism evidence="4 5">
    <name type="scientific">Actinomadura pelletieri DSM 43383</name>
    <dbReference type="NCBI Taxonomy" id="1120940"/>
    <lineage>
        <taxon>Bacteria</taxon>
        <taxon>Bacillati</taxon>
        <taxon>Actinomycetota</taxon>
        <taxon>Actinomycetes</taxon>
        <taxon>Streptosporangiales</taxon>
        <taxon>Thermomonosporaceae</taxon>
        <taxon>Actinomadura</taxon>
    </lineage>
</organism>
<dbReference type="PANTHER" id="PTHR28004:SF2">
    <property type="entry name" value="D-SERINE DEHYDRATASE"/>
    <property type="match status" value="1"/>
</dbReference>
<dbReference type="InterPro" id="IPR026956">
    <property type="entry name" value="D-ser_dehydrat-like_dom"/>
</dbReference>
<protein>
    <submittedName>
        <fullName evidence="4">D-serine deaminase-like pyridoxal phosphate-dependent protein</fullName>
    </submittedName>
</protein>
<dbReference type="SUPFAM" id="SSF51419">
    <property type="entry name" value="PLP-binding barrel"/>
    <property type="match status" value="1"/>
</dbReference>
<evidence type="ECO:0000313" key="5">
    <source>
        <dbReference type="Proteomes" id="UP000274601"/>
    </source>
</evidence>
<evidence type="ECO:0000256" key="2">
    <source>
        <dbReference type="ARBA" id="ARBA00023239"/>
    </source>
</evidence>
<dbReference type="EMBL" id="RBWU01000002">
    <property type="protein sequence ID" value="RKS76712.1"/>
    <property type="molecule type" value="Genomic_DNA"/>
</dbReference>
<proteinExistence type="inferred from homology"/>
<dbReference type="InterPro" id="IPR042208">
    <property type="entry name" value="D-ser_dehydrat-like_sf"/>
</dbReference>
<dbReference type="Proteomes" id="UP000274601">
    <property type="component" value="Unassembled WGS sequence"/>
</dbReference>
<dbReference type="Pfam" id="PF01168">
    <property type="entry name" value="Ala_racemase_N"/>
    <property type="match status" value="1"/>
</dbReference>
<dbReference type="PANTHER" id="PTHR28004">
    <property type="entry name" value="ZGC:162816-RELATED"/>
    <property type="match status" value="1"/>
</dbReference>
<keyword evidence="5" id="KW-1185">Reference proteome</keyword>
<gene>
    <name evidence="4" type="ORF">BZB76_2070</name>
</gene>